<accession>N2AEH4</accession>
<dbReference type="InterPro" id="IPR006037">
    <property type="entry name" value="RCK_C"/>
</dbReference>
<dbReference type="InterPro" id="IPR036291">
    <property type="entry name" value="NAD(P)-bd_dom_sf"/>
</dbReference>
<sequence length="220" mass="24170">MKKQESKKSYAIFGLGEFGRSVAEELMAAGADVMAIDKDEDLVSDIAPHVTMAVQVDATELHAFDTLGLSNMDGVIVTITSCLEASIMAIMAAKEAGVPFILAKSRNATMTSILERIGANKIVTPERDGGIRVARNIVNGNFIDFFELSKRVRMVEISVKEEWIGKNLKELSLRQKHKLNVVALRREGELTTNISPDQPFRSGDSVLVIMDKKYIGELIS</sequence>
<dbReference type="STRING" id="1235802.C823_03854"/>
<evidence type="ECO:0000313" key="3">
    <source>
        <dbReference type="EMBL" id="EMZ22809.1"/>
    </source>
</evidence>
<dbReference type="SUPFAM" id="SSF51735">
    <property type="entry name" value="NAD(P)-binding Rossmann-fold domains"/>
    <property type="match status" value="1"/>
</dbReference>
<dbReference type="InterPro" id="IPR050721">
    <property type="entry name" value="Trk_Ktr_HKT_K-transport"/>
</dbReference>
<evidence type="ECO:0000313" key="4">
    <source>
        <dbReference type="Proteomes" id="UP000012589"/>
    </source>
</evidence>
<dbReference type="SUPFAM" id="SSF116726">
    <property type="entry name" value="TrkA C-terminal domain-like"/>
    <property type="match status" value="1"/>
</dbReference>
<proteinExistence type="predicted"/>
<dbReference type="Gene3D" id="3.30.70.1450">
    <property type="entry name" value="Regulator of K+ conductance, C-terminal domain"/>
    <property type="match status" value="1"/>
</dbReference>
<dbReference type="eggNOG" id="COG0569">
    <property type="taxonomic scope" value="Bacteria"/>
</dbReference>
<feature type="domain" description="RCK N-terminal" evidence="1">
    <location>
        <begin position="7"/>
        <end position="124"/>
    </location>
</feature>
<dbReference type="PROSITE" id="PS51202">
    <property type="entry name" value="RCK_C"/>
    <property type="match status" value="1"/>
</dbReference>
<evidence type="ECO:0000259" key="2">
    <source>
        <dbReference type="PROSITE" id="PS51202"/>
    </source>
</evidence>
<dbReference type="PROSITE" id="PS51201">
    <property type="entry name" value="RCK_N"/>
    <property type="match status" value="1"/>
</dbReference>
<dbReference type="Proteomes" id="UP000012589">
    <property type="component" value="Unassembled WGS sequence"/>
</dbReference>
<evidence type="ECO:0000259" key="1">
    <source>
        <dbReference type="PROSITE" id="PS51201"/>
    </source>
</evidence>
<gene>
    <name evidence="3" type="ORF">C823_03854</name>
</gene>
<dbReference type="AlphaFoldDB" id="N2AEH4"/>
<dbReference type="InterPro" id="IPR036721">
    <property type="entry name" value="RCK_C_sf"/>
</dbReference>
<dbReference type="PATRIC" id="fig|1235802.3.peg.4075"/>
<dbReference type="PANTHER" id="PTHR43833">
    <property type="entry name" value="POTASSIUM CHANNEL PROTEIN 2-RELATED-RELATED"/>
    <property type="match status" value="1"/>
</dbReference>
<dbReference type="OrthoDB" id="9776294at2"/>
<dbReference type="Pfam" id="PF02254">
    <property type="entry name" value="TrkA_N"/>
    <property type="match status" value="1"/>
</dbReference>
<dbReference type="GO" id="GO:0008324">
    <property type="term" value="F:monoatomic cation transmembrane transporter activity"/>
    <property type="evidence" value="ECO:0007669"/>
    <property type="project" value="InterPro"/>
</dbReference>
<dbReference type="Gene3D" id="3.40.50.720">
    <property type="entry name" value="NAD(P)-binding Rossmann-like Domain"/>
    <property type="match status" value="1"/>
</dbReference>
<dbReference type="EMBL" id="AQFT01000117">
    <property type="protein sequence ID" value="EMZ22809.1"/>
    <property type="molecule type" value="Genomic_DNA"/>
</dbReference>
<protein>
    <recommendedName>
        <fullName evidence="5">Trk system potassium uptake protein TrkA</fullName>
    </recommendedName>
</protein>
<dbReference type="InterPro" id="IPR003148">
    <property type="entry name" value="RCK_N"/>
</dbReference>
<dbReference type="PANTHER" id="PTHR43833:SF7">
    <property type="entry name" value="KTR SYSTEM POTASSIUM UPTAKE PROTEIN C"/>
    <property type="match status" value="1"/>
</dbReference>
<dbReference type="GO" id="GO:0006813">
    <property type="term" value="P:potassium ion transport"/>
    <property type="evidence" value="ECO:0007669"/>
    <property type="project" value="InterPro"/>
</dbReference>
<keyword evidence="4" id="KW-1185">Reference proteome</keyword>
<name>N2AEH4_9FIRM</name>
<feature type="domain" description="RCK C-terminal" evidence="2">
    <location>
        <begin position="140"/>
        <end position="220"/>
    </location>
</feature>
<evidence type="ECO:0008006" key="5">
    <source>
        <dbReference type="Google" id="ProtNLM"/>
    </source>
</evidence>
<dbReference type="Pfam" id="PF02080">
    <property type="entry name" value="TrkA_C"/>
    <property type="match status" value="1"/>
</dbReference>
<reference evidence="3 4" key="1">
    <citation type="journal article" date="2014" name="Genome Announc.">
        <title>Draft genome sequences of the altered schaedler flora, a defined bacterial community from gnotobiotic mice.</title>
        <authorList>
            <person name="Wannemuehler M.J."/>
            <person name="Overstreet A.M."/>
            <person name="Ward D.V."/>
            <person name="Phillips G.J."/>
        </authorList>
    </citation>
    <scope>NUCLEOTIDE SEQUENCE [LARGE SCALE GENOMIC DNA]</scope>
    <source>
        <strain evidence="3 4">ASF492</strain>
    </source>
</reference>
<dbReference type="HOGENOM" id="CLU_046525_3_2_9"/>
<comment type="caution">
    <text evidence="3">The sequence shown here is derived from an EMBL/GenBank/DDBJ whole genome shotgun (WGS) entry which is preliminary data.</text>
</comment>
<organism evidence="3 4">
    <name type="scientific">Eubacterium plexicaudatum ASF492</name>
    <dbReference type="NCBI Taxonomy" id="1235802"/>
    <lineage>
        <taxon>Bacteria</taxon>
        <taxon>Bacillati</taxon>
        <taxon>Bacillota</taxon>
        <taxon>Clostridia</taxon>
        <taxon>Eubacteriales</taxon>
        <taxon>Eubacteriaceae</taxon>
        <taxon>Eubacterium</taxon>
    </lineage>
</organism>